<keyword evidence="8 12" id="KW-0067">ATP-binding</keyword>
<proteinExistence type="inferred from homology"/>
<dbReference type="CDD" id="cd07957">
    <property type="entry name" value="Anticodon_Ia_Met"/>
    <property type="match status" value="1"/>
</dbReference>
<dbReference type="GO" id="GO:0006431">
    <property type="term" value="P:methionyl-tRNA aminoacylation"/>
    <property type="evidence" value="ECO:0007669"/>
    <property type="project" value="UniProtKB-UniRule"/>
</dbReference>
<dbReference type="GO" id="GO:0046872">
    <property type="term" value="F:metal ion binding"/>
    <property type="evidence" value="ECO:0007669"/>
    <property type="project" value="UniProtKB-KW"/>
</dbReference>
<keyword evidence="12" id="KW-0479">Metal-binding</keyword>
<evidence type="ECO:0000256" key="5">
    <source>
        <dbReference type="ARBA" id="ARBA00022598"/>
    </source>
</evidence>
<dbReference type="NCBIfam" id="TIGR00398">
    <property type="entry name" value="metG"/>
    <property type="match status" value="1"/>
</dbReference>
<feature type="domain" description="Methionyl/Leucyl tRNA synthetase" evidence="13">
    <location>
        <begin position="18"/>
        <end position="411"/>
    </location>
</feature>
<evidence type="ECO:0000256" key="8">
    <source>
        <dbReference type="ARBA" id="ARBA00022840"/>
    </source>
</evidence>
<dbReference type="PROSITE" id="PS00178">
    <property type="entry name" value="AA_TRNA_LIGASE_I"/>
    <property type="match status" value="1"/>
</dbReference>
<feature type="binding site" evidence="12">
    <location>
        <position position="156"/>
    </location>
    <ligand>
        <name>Zn(2+)</name>
        <dbReference type="ChEBI" id="CHEBI:29105"/>
    </ligand>
</feature>
<dbReference type="InterPro" id="IPR014729">
    <property type="entry name" value="Rossmann-like_a/b/a_fold"/>
</dbReference>
<feature type="binding site" evidence="12">
    <location>
        <position position="172"/>
    </location>
    <ligand>
        <name>Zn(2+)</name>
        <dbReference type="ChEBI" id="CHEBI:29105"/>
    </ligand>
</feature>
<dbReference type="CDD" id="cd00814">
    <property type="entry name" value="MetRS_core"/>
    <property type="match status" value="1"/>
</dbReference>
<evidence type="ECO:0000256" key="4">
    <source>
        <dbReference type="ARBA" id="ARBA00022490"/>
    </source>
</evidence>
<feature type="binding site" evidence="12">
    <location>
        <position position="159"/>
    </location>
    <ligand>
        <name>Zn(2+)</name>
        <dbReference type="ChEBI" id="CHEBI:29105"/>
    </ligand>
</feature>
<dbReference type="SUPFAM" id="SSF47323">
    <property type="entry name" value="Anticodon-binding domain of a subclass of class I aminoacyl-tRNA synthetases"/>
    <property type="match status" value="1"/>
</dbReference>
<name>G2J9U2_9BURK</name>
<organism evidence="14 15">
    <name type="scientific">Candidatus Glomeribacter gigasporarum BEG34</name>
    <dbReference type="NCBI Taxonomy" id="1070319"/>
    <lineage>
        <taxon>Bacteria</taxon>
        <taxon>Pseudomonadati</taxon>
        <taxon>Pseudomonadota</taxon>
        <taxon>Betaproteobacteria</taxon>
        <taxon>Burkholderiales</taxon>
        <taxon>Burkholderiaceae</taxon>
        <taxon>Candidatus Glomeribacter</taxon>
    </lineage>
</organism>
<gene>
    <name evidence="12 14" type="primary">metG</name>
    <name evidence="14" type="ORF">CAGGBEG34_250041</name>
</gene>
<reference evidence="14 15" key="1">
    <citation type="submission" date="2011-08" db="EMBL/GenBank/DDBJ databases">
        <title>The genome of the obligate endobacterium of an arbuscular mycorrhizal fungus reveals an interphylum network of nutritional interactions.</title>
        <authorList>
            <person name="Ghignone S."/>
            <person name="Salvioli A."/>
            <person name="Anca I."/>
            <person name="Lumini E."/>
            <person name="Ortu G."/>
            <person name="Petiti L."/>
            <person name="Cruveiller S."/>
            <person name="Bianciotto V."/>
            <person name="Piffanelli P."/>
            <person name="Lanfranco L."/>
            <person name="Bonfante P."/>
        </authorList>
    </citation>
    <scope>NUCLEOTIDE SEQUENCE [LARGE SCALE GENOMIC DNA]</scope>
    <source>
        <strain evidence="14 15">BEG34</strain>
    </source>
</reference>
<dbReference type="InterPro" id="IPR015413">
    <property type="entry name" value="Methionyl/Leucyl_tRNA_Synth"/>
</dbReference>
<evidence type="ECO:0000313" key="15">
    <source>
        <dbReference type="Proteomes" id="UP000054051"/>
    </source>
</evidence>
<evidence type="ECO:0000256" key="11">
    <source>
        <dbReference type="ARBA" id="ARBA00047364"/>
    </source>
</evidence>
<dbReference type="PANTHER" id="PTHR45765:SF1">
    <property type="entry name" value="METHIONINE--TRNA LIGASE, CYTOPLASMIC"/>
    <property type="match status" value="1"/>
</dbReference>
<evidence type="ECO:0000256" key="12">
    <source>
        <dbReference type="HAMAP-Rule" id="MF_00098"/>
    </source>
</evidence>
<evidence type="ECO:0000259" key="13">
    <source>
        <dbReference type="Pfam" id="PF09334"/>
    </source>
</evidence>
<dbReference type="Gene3D" id="1.10.730.10">
    <property type="entry name" value="Isoleucyl-tRNA Synthetase, Domain 1"/>
    <property type="match status" value="1"/>
</dbReference>
<dbReference type="Pfam" id="PF09334">
    <property type="entry name" value="tRNA-synt_1g"/>
    <property type="match status" value="1"/>
</dbReference>
<dbReference type="Gene3D" id="3.40.50.620">
    <property type="entry name" value="HUPs"/>
    <property type="match status" value="1"/>
</dbReference>
<dbReference type="SUPFAM" id="SSF57770">
    <property type="entry name" value="Methionyl-tRNA synthetase (MetRS), Zn-domain"/>
    <property type="match status" value="1"/>
</dbReference>
<comment type="caution">
    <text evidence="14">The sequence shown here is derived from an EMBL/GenBank/DDBJ whole genome shotgun (WGS) entry which is preliminary data.</text>
</comment>
<dbReference type="InterPro" id="IPR001412">
    <property type="entry name" value="aa-tRNA-synth_I_CS"/>
</dbReference>
<comment type="function">
    <text evidence="1 12">Is required not only for elongation of protein synthesis but also for the initiation of all mRNA translation through initiator tRNA(fMet) aminoacylation.</text>
</comment>
<dbReference type="InterPro" id="IPR033911">
    <property type="entry name" value="MetRS_core"/>
</dbReference>
<evidence type="ECO:0000256" key="9">
    <source>
        <dbReference type="ARBA" id="ARBA00022917"/>
    </source>
</evidence>
<comment type="subcellular location">
    <subcellularLocation>
        <location evidence="2 12">Cytoplasm</location>
    </subcellularLocation>
</comment>
<dbReference type="AlphaFoldDB" id="G2J9U2"/>
<dbReference type="STRING" id="1070319.CAGGBEG34_250041"/>
<evidence type="ECO:0000256" key="10">
    <source>
        <dbReference type="ARBA" id="ARBA00023146"/>
    </source>
</evidence>
<keyword evidence="5 12" id="KW-0436">Ligase</keyword>
<evidence type="ECO:0000256" key="6">
    <source>
        <dbReference type="ARBA" id="ARBA00022741"/>
    </source>
</evidence>
<evidence type="ECO:0000313" key="14">
    <source>
        <dbReference type="EMBL" id="CCD29539.1"/>
    </source>
</evidence>
<feature type="binding site" evidence="12">
    <location>
        <position position="349"/>
    </location>
    <ligand>
        <name>ATP</name>
        <dbReference type="ChEBI" id="CHEBI:30616"/>
    </ligand>
</feature>
<evidence type="ECO:0000256" key="3">
    <source>
        <dbReference type="ARBA" id="ARBA00008258"/>
    </source>
</evidence>
<dbReference type="PRINTS" id="PR01041">
    <property type="entry name" value="TRNASYNTHMET"/>
</dbReference>
<dbReference type="GO" id="GO:0004825">
    <property type="term" value="F:methionine-tRNA ligase activity"/>
    <property type="evidence" value="ECO:0007669"/>
    <property type="project" value="UniProtKB-UniRule"/>
</dbReference>
<dbReference type="InterPro" id="IPR023458">
    <property type="entry name" value="Met-tRNA_ligase_1"/>
</dbReference>
<keyword evidence="15" id="KW-1185">Reference proteome</keyword>
<protein>
    <recommendedName>
        <fullName evidence="12">Methionine--tRNA ligase</fullName>
        <ecNumber evidence="12">6.1.1.10</ecNumber>
    </recommendedName>
    <alternativeName>
        <fullName evidence="12">Methionyl-tRNA synthetase</fullName>
        <shortName evidence="12">MetRS</shortName>
    </alternativeName>
</protein>
<dbReference type="OrthoDB" id="9810191at2"/>
<dbReference type="EMBL" id="CAFB01000042">
    <property type="protein sequence ID" value="CCD29539.1"/>
    <property type="molecule type" value="Genomic_DNA"/>
</dbReference>
<feature type="binding site" evidence="12">
    <location>
        <position position="169"/>
    </location>
    <ligand>
        <name>Zn(2+)</name>
        <dbReference type="ChEBI" id="CHEBI:29105"/>
    </ligand>
</feature>
<dbReference type="PANTHER" id="PTHR45765">
    <property type="entry name" value="METHIONINE--TRNA LIGASE"/>
    <property type="match status" value="1"/>
</dbReference>
<feature type="short sequence motif" description="'KMSKS' region" evidence="12">
    <location>
        <begin position="346"/>
        <end position="350"/>
    </location>
</feature>
<keyword evidence="6 12" id="KW-0547">Nucleotide-binding</keyword>
<dbReference type="NCBIfam" id="NF001100">
    <property type="entry name" value="PRK00133.1"/>
    <property type="match status" value="1"/>
</dbReference>
<evidence type="ECO:0000256" key="2">
    <source>
        <dbReference type="ARBA" id="ARBA00004496"/>
    </source>
</evidence>
<comment type="similarity">
    <text evidence="3 12">Belongs to the class-I aminoacyl-tRNA synthetase family. MetG type 1 subfamily.</text>
</comment>
<evidence type="ECO:0000256" key="1">
    <source>
        <dbReference type="ARBA" id="ARBA00003314"/>
    </source>
</evidence>
<comment type="cofactor">
    <cofactor evidence="12">
        <name>Zn(2+)</name>
        <dbReference type="ChEBI" id="CHEBI:29105"/>
    </cofactor>
    <text evidence="12">Binds 1 zinc ion per subunit.</text>
</comment>
<feature type="short sequence motif" description="'HIGH' region" evidence="12">
    <location>
        <begin position="25"/>
        <end position="35"/>
    </location>
</feature>
<dbReference type="FunFam" id="2.20.28.20:FF:000001">
    <property type="entry name" value="Methionine--tRNA ligase"/>
    <property type="match status" value="1"/>
</dbReference>
<keyword evidence="7 12" id="KW-0862">Zinc</keyword>
<evidence type="ECO:0000256" key="7">
    <source>
        <dbReference type="ARBA" id="ARBA00022833"/>
    </source>
</evidence>
<dbReference type="InterPro" id="IPR014758">
    <property type="entry name" value="Met-tRNA_synth"/>
</dbReference>
<comment type="catalytic activity">
    <reaction evidence="11 12">
        <text>tRNA(Met) + L-methionine + ATP = L-methionyl-tRNA(Met) + AMP + diphosphate</text>
        <dbReference type="Rhea" id="RHEA:13481"/>
        <dbReference type="Rhea" id="RHEA-COMP:9667"/>
        <dbReference type="Rhea" id="RHEA-COMP:9698"/>
        <dbReference type="ChEBI" id="CHEBI:30616"/>
        <dbReference type="ChEBI" id="CHEBI:33019"/>
        <dbReference type="ChEBI" id="CHEBI:57844"/>
        <dbReference type="ChEBI" id="CHEBI:78442"/>
        <dbReference type="ChEBI" id="CHEBI:78530"/>
        <dbReference type="ChEBI" id="CHEBI:456215"/>
        <dbReference type="EC" id="6.1.1.10"/>
    </reaction>
</comment>
<dbReference type="InterPro" id="IPR041872">
    <property type="entry name" value="Anticodon_Met"/>
</dbReference>
<dbReference type="eggNOG" id="COG0143">
    <property type="taxonomic scope" value="Bacteria"/>
</dbReference>
<comment type="subunit">
    <text evidence="12">Monomer.</text>
</comment>
<dbReference type="Gene3D" id="2.20.28.20">
    <property type="entry name" value="Methionyl-tRNA synthetase, Zn-domain"/>
    <property type="match status" value="1"/>
</dbReference>
<keyword evidence="9 12" id="KW-0648">Protein biosynthesis</keyword>
<dbReference type="HAMAP" id="MF_00098">
    <property type="entry name" value="Met_tRNA_synth_type1"/>
    <property type="match status" value="1"/>
</dbReference>
<sequence length="563" mass="63937">MSAAFPHLQKQNPAPRRIFVTSALPYANGPIHLGHLLEMIQTDIWARALRMHGHSVLYIGADDTHGTPIMLRAEKEGIAPDALIQRVWAEHKRNFDDFDISFDYYGSTDSEGNRQLCERIYRALEASGLIEARVIEQAYDPKQRMFLPDRFIKGACPKCSAPEQYGDACERCGSTYAPTDLVNPYSVLSGAAPVRKTTTHYFFRLSDSQCQRFLRRWVAQLAQTEARNKLREWLGEAGASKLIDWDISRDAPYFGFEIPGAPGKYFYVWLDAPVGYYASLKALCNARGLDFEDWVKPESAAEQYHFIGKDILYFHTLFWPALLRFSGFRPPTNVFAHGFLTIGGQKMSKSRGTFITAQRYLDAGLNPEWLRYYFAAKLNGSMEDIDLNLGDFATRVNSDLIGKYINIASRTAGFLVKRFNGCVLDRAMQHPLLERLRAALPSIATHYENRDTARAMRDAMRNADAVNAYIDAEKPWECARAPESKDRLHEICSVGLEAFRLLTLALKPVLPRLARTVEDWLAIESLAWPDARTPLRSGQPIRVYRHLMTRIEPGRMDALLARP</sequence>
<dbReference type="GO" id="GO:0005524">
    <property type="term" value="F:ATP binding"/>
    <property type="evidence" value="ECO:0007669"/>
    <property type="project" value="UniProtKB-UniRule"/>
</dbReference>
<keyword evidence="4 12" id="KW-0963">Cytoplasm</keyword>
<dbReference type="GO" id="GO:0005829">
    <property type="term" value="C:cytosol"/>
    <property type="evidence" value="ECO:0007669"/>
    <property type="project" value="TreeGrafter"/>
</dbReference>
<dbReference type="InterPro" id="IPR009080">
    <property type="entry name" value="tRNAsynth_Ia_anticodon-bd"/>
</dbReference>
<dbReference type="SUPFAM" id="SSF52374">
    <property type="entry name" value="Nucleotidylyl transferase"/>
    <property type="match status" value="1"/>
</dbReference>
<dbReference type="Proteomes" id="UP000054051">
    <property type="component" value="Unassembled WGS sequence"/>
</dbReference>
<accession>G2J9U2</accession>
<dbReference type="InterPro" id="IPR029038">
    <property type="entry name" value="MetRS_Zn"/>
</dbReference>
<dbReference type="EC" id="6.1.1.10" evidence="12"/>
<keyword evidence="10 12" id="KW-0030">Aminoacyl-tRNA synthetase</keyword>